<evidence type="ECO:0000256" key="2">
    <source>
        <dbReference type="ARBA" id="ARBA00012438"/>
    </source>
</evidence>
<dbReference type="Proteomes" id="UP001196661">
    <property type="component" value="Unassembled WGS sequence"/>
</dbReference>
<dbReference type="InterPro" id="IPR011006">
    <property type="entry name" value="CheY-like_superfamily"/>
</dbReference>
<dbReference type="PANTHER" id="PTHR42878:SF15">
    <property type="entry name" value="BACTERIOPHYTOCHROME"/>
    <property type="match status" value="1"/>
</dbReference>
<evidence type="ECO:0000313" key="12">
    <source>
        <dbReference type="Proteomes" id="UP001196661"/>
    </source>
</evidence>
<evidence type="ECO:0000256" key="1">
    <source>
        <dbReference type="ARBA" id="ARBA00000085"/>
    </source>
</evidence>
<feature type="domain" description="Histidine kinase" evidence="9">
    <location>
        <begin position="340"/>
        <end position="555"/>
    </location>
</feature>
<evidence type="ECO:0000256" key="8">
    <source>
        <dbReference type="SAM" id="MobiDB-lite"/>
    </source>
</evidence>
<comment type="catalytic activity">
    <reaction evidence="1">
        <text>ATP + protein L-histidine = ADP + protein N-phospho-L-histidine.</text>
        <dbReference type="EC" id="2.7.13.3"/>
    </reaction>
</comment>
<dbReference type="SMART" id="SM00387">
    <property type="entry name" value="HATPase_c"/>
    <property type="match status" value="1"/>
</dbReference>
<dbReference type="Pfam" id="PF00512">
    <property type="entry name" value="HisKA"/>
    <property type="match status" value="1"/>
</dbReference>
<dbReference type="EC" id="2.7.13.3" evidence="2"/>
<dbReference type="Gene3D" id="3.30.450.40">
    <property type="match status" value="1"/>
</dbReference>
<reference evidence="11 12" key="1">
    <citation type="journal article" date="2021" name="Mar. Drugs">
        <title>Genome Reduction and Secondary Metabolism of the Marine Sponge-Associated Cyanobacterium Leptothoe.</title>
        <authorList>
            <person name="Konstantinou D."/>
            <person name="Popin R.V."/>
            <person name="Fewer D.P."/>
            <person name="Sivonen K."/>
            <person name="Gkelis S."/>
        </authorList>
    </citation>
    <scope>NUCLEOTIDE SEQUENCE [LARGE SCALE GENOMIC DNA]</scope>
    <source>
        <strain evidence="11 12">TAU-MAC 1615</strain>
    </source>
</reference>
<dbReference type="InterPro" id="IPR036097">
    <property type="entry name" value="HisK_dim/P_sf"/>
</dbReference>
<proteinExistence type="predicted"/>
<dbReference type="PROSITE" id="PS50110">
    <property type="entry name" value="RESPONSE_REGULATORY"/>
    <property type="match status" value="1"/>
</dbReference>
<dbReference type="PROSITE" id="PS50109">
    <property type="entry name" value="HIS_KIN"/>
    <property type="match status" value="1"/>
</dbReference>
<evidence type="ECO:0000313" key="11">
    <source>
        <dbReference type="EMBL" id="MBT9313244.1"/>
    </source>
</evidence>
<dbReference type="SUPFAM" id="SSF55874">
    <property type="entry name" value="ATPase domain of HSP90 chaperone/DNA topoisomerase II/histidine kinase"/>
    <property type="match status" value="1"/>
</dbReference>
<dbReference type="Pfam" id="PF13185">
    <property type="entry name" value="GAF_2"/>
    <property type="match status" value="1"/>
</dbReference>
<dbReference type="SUPFAM" id="SSF52172">
    <property type="entry name" value="CheY-like"/>
    <property type="match status" value="1"/>
</dbReference>
<keyword evidence="6" id="KW-0902">Two-component regulatory system</keyword>
<keyword evidence="5" id="KW-0418">Kinase</keyword>
<dbReference type="InterPro" id="IPR005467">
    <property type="entry name" value="His_kinase_dom"/>
</dbReference>
<organism evidence="11 12">
    <name type="scientific">Leptothoe kymatousa TAU-MAC 1615</name>
    <dbReference type="NCBI Taxonomy" id="2364775"/>
    <lineage>
        <taxon>Bacteria</taxon>
        <taxon>Bacillati</taxon>
        <taxon>Cyanobacteriota</taxon>
        <taxon>Cyanophyceae</taxon>
        <taxon>Nodosilineales</taxon>
        <taxon>Cymatolegaceae</taxon>
        <taxon>Leptothoe</taxon>
        <taxon>Leptothoe kymatousa</taxon>
    </lineage>
</organism>
<dbReference type="PRINTS" id="PR00344">
    <property type="entry name" value="BCTRLSENSOR"/>
</dbReference>
<dbReference type="Pfam" id="PF00072">
    <property type="entry name" value="Response_reg"/>
    <property type="match status" value="1"/>
</dbReference>
<dbReference type="EMBL" id="JADOER010000012">
    <property type="protein sequence ID" value="MBT9313244.1"/>
    <property type="molecule type" value="Genomic_DNA"/>
</dbReference>
<dbReference type="SMART" id="SM00065">
    <property type="entry name" value="GAF"/>
    <property type="match status" value="1"/>
</dbReference>
<dbReference type="Pfam" id="PF02518">
    <property type="entry name" value="HATPase_c"/>
    <property type="match status" value="1"/>
</dbReference>
<dbReference type="PANTHER" id="PTHR42878">
    <property type="entry name" value="TWO-COMPONENT HISTIDINE KINASE"/>
    <property type="match status" value="1"/>
</dbReference>
<dbReference type="InterPro" id="IPR003594">
    <property type="entry name" value="HATPase_dom"/>
</dbReference>
<dbReference type="Gene3D" id="3.40.50.2300">
    <property type="match status" value="1"/>
</dbReference>
<dbReference type="CDD" id="cd00156">
    <property type="entry name" value="REC"/>
    <property type="match status" value="1"/>
</dbReference>
<evidence type="ECO:0000259" key="9">
    <source>
        <dbReference type="PROSITE" id="PS50109"/>
    </source>
</evidence>
<dbReference type="InterPro" id="IPR050351">
    <property type="entry name" value="BphY/WalK/GraS-like"/>
</dbReference>
<dbReference type="InterPro" id="IPR003018">
    <property type="entry name" value="GAF"/>
</dbReference>
<dbReference type="InterPro" id="IPR004358">
    <property type="entry name" value="Sig_transdc_His_kin-like_C"/>
</dbReference>
<dbReference type="RefSeq" id="WP_215619141.1">
    <property type="nucleotide sequence ID" value="NZ_JADOER010000012.1"/>
</dbReference>
<dbReference type="CDD" id="cd00082">
    <property type="entry name" value="HisKA"/>
    <property type="match status" value="1"/>
</dbReference>
<gene>
    <name evidence="11" type="ORF">IXB28_13595</name>
</gene>
<dbReference type="InterPro" id="IPR001789">
    <property type="entry name" value="Sig_transdc_resp-reg_receiver"/>
</dbReference>
<feature type="domain" description="Response regulatory" evidence="10">
    <location>
        <begin position="5"/>
        <end position="121"/>
    </location>
</feature>
<dbReference type="SMART" id="SM00448">
    <property type="entry name" value="REC"/>
    <property type="match status" value="1"/>
</dbReference>
<dbReference type="Gene3D" id="1.10.287.130">
    <property type="match status" value="1"/>
</dbReference>
<feature type="region of interest" description="Disordered" evidence="8">
    <location>
        <begin position="127"/>
        <end position="149"/>
    </location>
</feature>
<name>A0ABS5Y7C0_9CYAN</name>
<dbReference type="InterPro" id="IPR003661">
    <property type="entry name" value="HisK_dim/P_dom"/>
</dbReference>
<dbReference type="SMART" id="SM00388">
    <property type="entry name" value="HisKA"/>
    <property type="match status" value="1"/>
</dbReference>
<comment type="caution">
    <text evidence="11">The sequence shown here is derived from an EMBL/GenBank/DDBJ whole genome shotgun (WGS) entry which is preliminary data.</text>
</comment>
<keyword evidence="4" id="KW-0808">Transferase</keyword>
<evidence type="ECO:0000256" key="4">
    <source>
        <dbReference type="ARBA" id="ARBA00022679"/>
    </source>
</evidence>
<dbReference type="SUPFAM" id="SSF55781">
    <property type="entry name" value="GAF domain-like"/>
    <property type="match status" value="1"/>
</dbReference>
<accession>A0ABS5Y7C0</accession>
<feature type="modified residue" description="4-aspartylphosphate" evidence="7">
    <location>
        <position position="56"/>
    </location>
</feature>
<protein>
    <recommendedName>
        <fullName evidence="2">histidine kinase</fullName>
        <ecNumber evidence="2">2.7.13.3</ecNumber>
    </recommendedName>
</protein>
<evidence type="ECO:0000256" key="7">
    <source>
        <dbReference type="PROSITE-ProRule" id="PRU00169"/>
    </source>
</evidence>
<evidence type="ECO:0000256" key="3">
    <source>
        <dbReference type="ARBA" id="ARBA00022553"/>
    </source>
</evidence>
<keyword evidence="3 7" id="KW-0597">Phosphoprotein</keyword>
<dbReference type="InterPro" id="IPR036890">
    <property type="entry name" value="HATPase_C_sf"/>
</dbReference>
<dbReference type="Gene3D" id="3.30.565.10">
    <property type="entry name" value="Histidine kinase-like ATPase, C-terminal domain"/>
    <property type="match status" value="1"/>
</dbReference>
<evidence type="ECO:0000259" key="10">
    <source>
        <dbReference type="PROSITE" id="PS50110"/>
    </source>
</evidence>
<dbReference type="InterPro" id="IPR029016">
    <property type="entry name" value="GAF-like_dom_sf"/>
</dbReference>
<evidence type="ECO:0000256" key="6">
    <source>
        <dbReference type="ARBA" id="ARBA00023012"/>
    </source>
</evidence>
<sequence length="565" mass="62848">MEALHILHLEDNATDSQLLQFKLSRHGITSDIQVATTKAEYQYWLTQNNVDIILSDSGVPDLSGTSAWAIARQEVPHTPFVFVSNHIDDDQALNLISQGVEDYIRKDQLWRLVALLQKLGAKQPAAAHGQPAIIPPGHHHAPTEPTQPTPLTENARNAPLEYLVQIIQELSLAHTLNDITAIVRRAARALTGADGATFVLREGDLCYYADEDAIQPLWKGQRFSKDICIGGWCMENKQHVVIEDVFEDVRIPYEAYRPTFIKSLVMVPIRTENPIGAIGTYWASNHHAQPEEIKLLQALADTTAVAMENVQVHVDLENRIRNRTNQLQTVNQELMSFSSNLSHDLRSPLTIIRGFSSLLMDQYGDQLDKFAYGSLAKIDQCAARMNALIDQVLGLYQFSQQDIQSQSVNLSELARNTLSSLEAINPERQIKWQVDDNMVAQGDPLLLGTVLENLLSNAWKFSSKCFESVISVGVATRQQDTITFFVRDNGAGFDMASADKLFQPFNRLHQTKDFTGNGVGLASVQRIIHRHGGQIWAKSVVGQGATFYVSLPVQAMAAKAPLQLV</sequence>
<dbReference type="SUPFAM" id="SSF47384">
    <property type="entry name" value="Homodimeric domain of signal transducing histidine kinase"/>
    <property type="match status" value="1"/>
</dbReference>
<keyword evidence="12" id="KW-1185">Reference proteome</keyword>
<evidence type="ECO:0000256" key="5">
    <source>
        <dbReference type="ARBA" id="ARBA00022777"/>
    </source>
</evidence>